<evidence type="ECO:0000259" key="6">
    <source>
        <dbReference type="PROSITE" id="PS51669"/>
    </source>
</evidence>
<dbReference type="PANTHER" id="PTHR43105">
    <property type="entry name" value="RESPIRATORY NITRATE REDUCTASE"/>
    <property type="match status" value="1"/>
</dbReference>
<accession>A0ABU4VJE9</accession>
<dbReference type="SMART" id="SM00926">
    <property type="entry name" value="Molybdop_Fe4S4"/>
    <property type="match status" value="1"/>
</dbReference>
<dbReference type="InterPro" id="IPR050123">
    <property type="entry name" value="Prok_molybdopt-oxidoreductase"/>
</dbReference>
<organism evidence="7 8">
    <name type="scientific">Patulibacter brassicae</name>
    <dbReference type="NCBI Taxonomy" id="1705717"/>
    <lineage>
        <taxon>Bacteria</taxon>
        <taxon>Bacillati</taxon>
        <taxon>Actinomycetota</taxon>
        <taxon>Thermoleophilia</taxon>
        <taxon>Solirubrobacterales</taxon>
        <taxon>Patulibacteraceae</taxon>
        <taxon>Patulibacter</taxon>
    </lineage>
</organism>
<dbReference type="EMBL" id="JAXAVX010000003">
    <property type="protein sequence ID" value="MDX8151814.1"/>
    <property type="molecule type" value="Genomic_DNA"/>
</dbReference>
<proteinExistence type="predicted"/>
<keyword evidence="4" id="KW-0408">Iron</keyword>
<dbReference type="InterPro" id="IPR006963">
    <property type="entry name" value="Mopterin_OxRdtase_4Fe-4S_dom"/>
</dbReference>
<keyword evidence="5" id="KW-0411">Iron-sulfur</keyword>
<evidence type="ECO:0000256" key="2">
    <source>
        <dbReference type="ARBA" id="ARBA00022723"/>
    </source>
</evidence>
<keyword evidence="1" id="KW-0004">4Fe-4S</keyword>
<dbReference type="Proteomes" id="UP001277761">
    <property type="component" value="Unassembled WGS sequence"/>
</dbReference>
<evidence type="ECO:0000313" key="7">
    <source>
        <dbReference type="EMBL" id="MDX8151814.1"/>
    </source>
</evidence>
<keyword evidence="3" id="KW-0560">Oxidoreductase</keyword>
<dbReference type="Gene3D" id="2.40.40.20">
    <property type="match status" value="1"/>
</dbReference>
<evidence type="ECO:0000256" key="3">
    <source>
        <dbReference type="ARBA" id="ARBA00023002"/>
    </source>
</evidence>
<evidence type="ECO:0000256" key="5">
    <source>
        <dbReference type="ARBA" id="ARBA00023014"/>
    </source>
</evidence>
<evidence type="ECO:0000256" key="1">
    <source>
        <dbReference type="ARBA" id="ARBA00022485"/>
    </source>
</evidence>
<dbReference type="Pfam" id="PF00384">
    <property type="entry name" value="Molybdopterin"/>
    <property type="match status" value="1"/>
</dbReference>
<dbReference type="Pfam" id="PF01568">
    <property type="entry name" value="Molydop_binding"/>
    <property type="match status" value="1"/>
</dbReference>
<keyword evidence="2" id="KW-0479">Metal-binding</keyword>
<dbReference type="SUPFAM" id="SSF53706">
    <property type="entry name" value="Formate dehydrogenase/DMSO reductase, domains 1-3"/>
    <property type="match status" value="1"/>
</dbReference>
<dbReference type="PROSITE" id="PS51669">
    <property type="entry name" value="4FE4S_MOW_BIS_MGD"/>
    <property type="match status" value="1"/>
</dbReference>
<dbReference type="Gene3D" id="3.40.228.10">
    <property type="entry name" value="Dimethylsulfoxide Reductase, domain 2"/>
    <property type="match status" value="1"/>
</dbReference>
<dbReference type="Gene3D" id="2.20.25.90">
    <property type="entry name" value="ADC-like domains"/>
    <property type="match status" value="1"/>
</dbReference>
<gene>
    <name evidence="7" type="ORF">SK069_09435</name>
</gene>
<evidence type="ECO:0000256" key="4">
    <source>
        <dbReference type="ARBA" id="ARBA00023004"/>
    </source>
</evidence>
<keyword evidence="8" id="KW-1185">Reference proteome</keyword>
<comment type="caution">
    <text evidence="7">The sequence shown here is derived from an EMBL/GenBank/DDBJ whole genome shotgun (WGS) entry which is preliminary data.</text>
</comment>
<evidence type="ECO:0000313" key="8">
    <source>
        <dbReference type="Proteomes" id="UP001277761"/>
    </source>
</evidence>
<protein>
    <submittedName>
        <fullName evidence="7">Molybdopterin-dependent oxidoreductase</fullName>
    </submittedName>
</protein>
<dbReference type="PANTHER" id="PTHR43105:SF9">
    <property type="entry name" value="NADPH-FE(3+) OXIDOREDUCTASE SUBUNIT ALPHA"/>
    <property type="match status" value="1"/>
</dbReference>
<dbReference type="RefSeq" id="WP_319953966.1">
    <property type="nucleotide sequence ID" value="NZ_JAXAVX010000003.1"/>
</dbReference>
<dbReference type="SUPFAM" id="SSF50692">
    <property type="entry name" value="ADC-like"/>
    <property type="match status" value="1"/>
</dbReference>
<reference evidence="7 8" key="1">
    <citation type="submission" date="2023-11" db="EMBL/GenBank/DDBJ databases">
        <authorList>
            <person name="Xu M."/>
            <person name="Jiang T."/>
        </authorList>
    </citation>
    <scope>NUCLEOTIDE SEQUENCE [LARGE SCALE GENOMIC DNA]</scope>
    <source>
        <strain evidence="7 8">SD</strain>
    </source>
</reference>
<sequence length="732" mass="78844">MTGGRAAAPEQRRTTYCRICEPNCGLVATVQGDRLLQLRPDKEHPLTRGFACPKGIAMTAVQNDPDRLERPLRRRADGSGFDEISWTTAIAEIGVRLRGIRDRHGQGAIGGYMGNPAAFSSSHMLWFKGFMDALGTRHFYSASSQDTSSRFVASQALYGSPLAVPVPDLAHTDLLLVIGANPWVSHGSLISGGDVRRELTGIAERGGRVVIVDPRRTETARRFEHLAVLPGGDPWLLLSLLQVILSEELEDRVALARASTGAARLRELVAPFSPERTAERSGIDAGAVRELARALARAPRAAVYGRVGACTGPHGTLVNLLLDTLNVVTGNFDARGGALFPEAPIDTYGPARKAGLDTYDTYRSRIGDYPEVLGTLPAAVLPDEITTPGPGRLRALVVSSGNPILSCPGGGRLRAALEDLELLVSLDLYLTETNRLADYVLPTTTFLERDDLILNMLPYQLQPFLQWTDAVVPPRGECREEWEILRDLAAELDLVPVSSRALRRLGRVGRRLTPRLLVDLLLRTGPVGDRFGLRRGGWSVAKLRRRPHGVVLGEGMPTGMRGRRVAHPGGLVDIASPALERGLVRLRETATDPAYPLRLFGRRELRSINSWMHNVEKLQPRLEEPELLVHPGDLAALGARSGERVMLRSSAGALSVAVRASEDVRRGAVCMPHGFGHGTGGWQRANALGGPNVNALIATGPGSAEPLSGMTVTNGVPVRLERLAAGGSGALA</sequence>
<feature type="domain" description="4Fe-4S Mo/W bis-MGD-type" evidence="6">
    <location>
        <begin position="10"/>
        <end position="66"/>
    </location>
</feature>
<dbReference type="Pfam" id="PF04879">
    <property type="entry name" value="Molybdop_Fe4S4"/>
    <property type="match status" value="1"/>
</dbReference>
<name>A0ABU4VJE9_9ACTN</name>
<dbReference type="Gene3D" id="3.40.50.740">
    <property type="match status" value="1"/>
</dbReference>
<dbReference type="InterPro" id="IPR006656">
    <property type="entry name" value="Mopterin_OxRdtase"/>
</dbReference>
<dbReference type="InterPro" id="IPR009010">
    <property type="entry name" value="Asp_de-COase-like_dom_sf"/>
</dbReference>
<dbReference type="InterPro" id="IPR006657">
    <property type="entry name" value="MoPterin_dinucl-bd_dom"/>
</dbReference>